<keyword evidence="3 4" id="KW-0472">Membrane</keyword>
<evidence type="ECO:0000256" key="3">
    <source>
        <dbReference type="ARBA" id="ARBA00023136"/>
    </source>
</evidence>
<evidence type="ECO:0000313" key="7">
    <source>
        <dbReference type="Proteomes" id="UP000773614"/>
    </source>
</evidence>
<dbReference type="RefSeq" id="WP_161139885.1">
    <property type="nucleotide sequence ID" value="NZ_SPKJ01000016.1"/>
</dbReference>
<dbReference type="EMBL" id="SPKJ01000016">
    <property type="protein sequence ID" value="MYZ47542.1"/>
    <property type="molecule type" value="Genomic_DNA"/>
</dbReference>
<comment type="caution">
    <text evidence="6">The sequence shown here is derived from an EMBL/GenBank/DDBJ whole genome shotgun (WGS) entry which is preliminary data.</text>
</comment>
<dbReference type="AlphaFoldDB" id="A0A964WT12"/>
<feature type="transmembrane region" description="Helical" evidence="4">
    <location>
        <begin position="375"/>
        <end position="394"/>
    </location>
</feature>
<feature type="transmembrane region" description="Helical" evidence="4">
    <location>
        <begin position="239"/>
        <end position="263"/>
    </location>
</feature>
<organism evidence="6 7">
    <name type="scientific">Propylenella binzhouense</name>
    <dbReference type="NCBI Taxonomy" id="2555902"/>
    <lineage>
        <taxon>Bacteria</taxon>
        <taxon>Pseudomonadati</taxon>
        <taxon>Pseudomonadota</taxon>
        <taxon>Alphaproteobacteria</taxon>
        <taxon>Hyphomicrobiales</taxon>
        <taxon>Propylenellaceae</taxon>
        <taxon>Propylenella</taxon>
    </lineage>
</organism>
<dbReference type="SUPFAM" id="SSF103473">
    <property type="entry name" value="MFS general substrate transporter"/>
    <property type="match status" value="1"/>
</dbReference>
<evidence type="ECO:0000313" key="6">
    <source>
        <dbReference type="EMBL" id="MYZ47542.1"/>
    </source>
</evidence>
<feature type="transmembrane region" description="Helical" evidence="4">
    <location>
        <begin position="16"/>
        <end position="38"/>
    </location>
</feature>
<protein>
    <submittedName>
        <fullName evidence="6">MFS transporter</fullName>
    </submittedName>
</protein>
<dbReference type="PANTHER" id="PTHR23526:SF4">
    <property type="entry name" value="INTEGRAL MEMBRANE TRANSPORT PROTEIN"/>
    <property type="match status" value="1"/>
</dbReference>
<keyword evidence="1 4" id="KW-0812">Transmembrane</keyword>
<dbReference type="InterPro" id="IPR036259">
    <property type="entry name" value="MFS_trans_sf"/>
</dbReference>
<keyword evidence="7" id="KW-1185">Reference proteome</keyword>
<evidence type="ECO:0000256" key="2">
    <source>
        <dbReference type="ARBA" id="ARBA00022989"/>
    </source>
</evidence>
<accession>A0A964WT12</accession>
<name>A0A964WT12_9HYPH</name>
<evidence type="ECO:0000259" key="5">
    <source>
        <dbReference type="PROSITE" id="PS50850"/>
    </source>
</evidence>
<dbReference type="InterPro" id="IPR020846">
    <property type="entry name" value="MFS_dom"/>
</dbReference>
<evidence type="ECO:0000256" key="1">
    <source>
        <dbReference type="ARBA" id="ARBA00022692"/>
    </source>
</evidence>
<dbReference type="PROSITE" id="PS50850">
    <property type="entry name" value="MFS"/>
    <property type="match status" value="1"/>
</dbReference>
<feature type="transmembrane region" description="Helical" evidence="4">
    <location>
        <begin position="173"/>
        <end position="192"/>
    </location>
</feature>
<feature type="transmembrane region" description="Helical" evidence="4">
    <location>
        <begin position="139"/>
        <end position="161"/>
    </location>
</feature>
<proteinExistence type="predicted"/>
<sequence length="405" mass="41667">MPDAADPAAARARRRALVATNAGAFFSLSLMQIVGLVTPLWTTKLAIEPAWIGFILSARSVLPFLLSIQLGGLMDAIGVRKVMLACAAGGIALPLLYPLLPHVWPLIALQLVLGLVSAVSWLGSQASIGLLVHGDPRTMGIFSFLTNLGSVLGPLLLGLAWDHLGPVGGFGMVSLWSAGLLASTLAMPRAIPSAGRGGKGLPGPEVYLRAFRLLGRTLVAFVICMTFLRIALITMQESFYPVHLTGVGISAAQIGVLVSIAWLSSTPSTLLIGPAIRLLGSAEAVLAASVALSTVAITVTPALPGFWPLAAAACLFGIGQGLGFPLTISILSKDVGVEEQGVSAGLRATANRFAAVVVPLAMGAVAQAAGLGASFWVLGGALIAALVLCVLLFGSRRPKRRQGRG</sequence>
<feature type="transmembrane region" description="Helical" evidence="4">
    <location>
        <begin position="106"/>
        <end position="132"/>
    </location>
</feature>
<dbReference type="PANTHER" id="PTHR23526">
    <property type="entry name" value="INTEGRAL MEMBRANE TRANSPORT PROTEIN-RELATED"/>
    <property type="match status" value="1"/>
</dbReference>
<feature type="transmembrane region" description="Helical" evidence="4">
    <location>
        <begin position="213"/>
        <end position="233"/>
    </location>
</feature>
<feature type="transmembrane region" description="Helical" evidence="4">
    <location>
        <begin position="309"/>
        <end position="331"/>
    </location>
</feature>
<dbReference type="Gene3D" id="1.20.1250.20">
    <property type="entry name" value="MFS general substrate transporter like domains"/>
    <property type="match status" value="2"/>
</dbReference>
<dbReference type="Pfam" id="PF07690">
    <property type="entry name" value="MFS_1"/>
    <property type="match status" value="1"/>
</dbReference>
<dbReference type="OrthoDB" id="9764259at2"/>
<dbReference type="InterPro" id="IPR011701">
    <property type="entry name" value="MFS"/>
</dbReference>
<feature type="transmembrane region" description="Helical" evidence="4">
    <location>
        <begin position="352"/>
        <end position="369"/>
    </location>
</feature>
<evidence type="ECO:0000256" key="4">
    <source>
        <dbReference type="SAM" id="Phobius"/>
    </source>
</evidence>
<feature type="transmembrane region" description="Helical" evidence="4">
    <location>
        <begin position="50"/>
        <end position="70"/>
    </location>
</feature>
<dbReference type="GO" id="GO:0022857">
    <property type="term" value="F:transmembrane transporter activity"/>
    <property type="evidence" value="ECO:0007669"/>
    <property type="project" value="InterPro"/>
</dbReference>
<feature type="domain" description="Major facilitator superfamily (MFS) profile" evidence="5">
    <location>
        <begin position="16"/>
        <end position="397"/>
    </location>
</feature>
<dbReference type="Proteomes" id="UP000773614">
    <property type="component" value="Unassembled WGS sequence"/>
</dbReference>
<reference evidence="6" key="1">
    <citation type="submission" date="2019-03" db="EMBL/GenBank/DDBJ databases">
        <title>Afifella sp. nov., isolated from activated sludge.</title>
        <authorList>
            <person name="Li Q."/>
            <person name="Liu Y."/>
        </authorList>
    </citation>
    <scope>NUCLEOTIDE SEQUENCE</scope>
    <source>
        <strain evidence="6">L72</strain>
    </source>
</reference>
<dbReference type="InterPro" id="IPR052528">
    <property type="entry name" value="Sugar_transport-like"/>
</dbReference>
<feature type="transmembrane region" description="Helical" evidence="4">
    <location>
        <begin position="284"/>
        <end position="303"/>
    </location>
</feature>
<gene>
    <name evidence="6" type="ORF">E4O86_07435</name>
</gene>
<keyword evidence="2 4" id="KW-1133">Transmembrane helix</keyword>
<feature type="transmembrane region" description="Helical" evidence="4">
    <location>
        <begin position="82"/>
        <end position="100"/>
    </location>
</feature>